<dbReference type="Pfam" id="PF08281">
    <property type="entry name" value="Sigma70_r4_2"/>
    <property type="match status" value="1"/>
</dbReference>
<name>A0A518H5C2_9BACT</name>
<dbReference type="KEGG" id="tpla:ElP_39540"/>
<dbReference type="CDD" id="cd06171">
    <property type="entry name" value="Sigma70_r4"/>
    <property type="match status" value="1"/>
</dbReference>
<dbReference type="PANTHER" id="PTHR43133:SF51">
    <property type="entry name" value="RNA POLYMERASE SIGMA FACTOR"/>
    <property type="match status" value="1"/>
</dbReference>
<sequence>MTDTKLLGAFLGRHDVEAFEALVRRHGPLVLRVCRDVLDDPDDAEDAFQATFLVLVRRAETIRDPDSLGRWLHGVANRVALRARADARRRQIRERRGVEMAAMAPDHDDDEAALRELRPVLHTELDRLPKKLRDPLVLCYLEELSYEQAARRLRLPLGTLKARLSRGRDLLRSRLTRRGVAVSTLLLLALLGERAGAVPPALIASTVDAGILLGRRSRAMPPTIPSRIAGLVDRESGAGALRRCASLVVLAAMLGVGGLFLCVAVSAATPVIADSLVPSKSTPPSGCHAD</sequence>
<dbReference type="OrthoDB" id="291047at2"/>
<evidence type="ECO:0000256" key="4">
    <source>
        <dbReference type="ARBA" id="ARBA00023163"/>
    </source>
</evidence>
<dbReference type="Proteomes" id="UP000317835">
    <property type="component" value="Chromosome"/>
</dbReference>
<keyword evidence="5" id="KW-0472">Membrane</keyword>
<feature type="domain" description="RNA polymerase sigma factor 70 region 4 type 2" evidence="7">
    <location>
        <begin position="121"/>
        <end position="169"/>
    </location>
</feature>
<dbReference type="Gene3D" id="1.10.10.10">
    <property type="entry name" value="Winged helix-like DNA-binding domain superfamily/Winged helix DNA-binding domain"/>
    <property type="match status" value="1"/>
</dbReference>
<reference evidence="8 9" key="1">
    <citation type="submission" date="2019-02" db="EMBL/GenBank/DDBJ databases">
        <title>Deep-cultivation of Planctomycetes and their phenomic and genomic characterization uncovers novel biology.</title>
        <authorList>
            <person name="Wiegand S."/>
            <person name="Jogler M."/>
            <person name="Boedeker C."/>
            <person name="Pinto D."/>
            <person name="Vollmers J."/>
            <person name="Rivas-Marin E."/>
            <person name="Kohn T."/>
            <person name="Peeters S.H."/>
            <person name="Heuer A."/>
            <person name="Rast P."/>
            <person name="Oberbeckmann S."/>
            <person name="Bunk B."/>
            <person name="Jeske O."/>
            <person name="Meyerdierks A."/>
            <person name="Storesund J.E."/>
            <person name="Kallscheuer N."/>
            <person name="Luecker S."/>
            <person name="Lage O.M."/>
            <person name="Pohl T."/>
            <person name="Merkel B.J."/>
            <person name="Hornburger P."/>
            <person name="Mueller R.-W."/>
            <person name="Bruemmer F."/>
            <person name="Labrenz M."/>
            <person name="Spormann A.M."/>
            <person name="Op den Camp H."/>
            <person name="Overmann J."/>
            <person name="Amann R."/>
            <person name="Jetten M.S.M."/>
            <person name="Mascher T."/>
            <person name="Medema M.H."/>
            <person name="Devos D.P."/>
            <person name="Kaster A.-K."/>
            <person name="Ovreas L."/>
            <person name="Rohde M."/>
            <person name="Galperin M.Y."/>
            <person name="Jogler C."/>
        </authorList>
    </citation>
    <scope>NUCLEOTIDE SEQUENCE [LARGE SCALE GENOMIC DNA]</scope>
    <source>
        <strain evidence="8 9">ElP</strain>
    </source>
</reference>
<gene>
    <name evidence="8" type="primary">sigE_9</name>
    <name evidence="8" type="ORF">ElP_39540</name>
</gene>
<evidence type="ECO:0000313" key="8">
    <source>
        <dbReference type="EMBL" id="QDV36044.1"/>
    </source>
</evidence>
<evidence type="ECO:0000259" key="6">
    <source>
        <dbReference type="Pfam" id="PF04542"/>
    </source>
</evidence>
<dbReference type="InterPro" id="IPR014284">
    <property type="entry name" value="RNA_pol_sigma-70_dom"/>
</dbReference>
<dbReference type="InterPro" id="IPR036388">
    <property type="entry name" value="WH-like_DNA-bd_sf"/>
</dbReference>
<protein>
    <submittedName>
        <fullName evidence="8">ECF RNA polymerase sigma factor SigE</fullName>
    </submittedName>
</protein>
<dbReference type="PANTHER" id="PTHR43133">
    <property type="entry name" value="RNA POLYMERASE ECF-TYPE SIGMA FACTO"/>
    <property type="match status" value="1"/>
</dbReference>
<accession>A0A518H5C2</accession>
<dbReference type="InterPro" id="IPR039425">
    <property type="entry name" value="RNA_pol_sigma-70-like"/>
</dbReference>
<evidence type="ECO:0000256" key="1">
    <source>
        <dbReference type="ARBA" id="ARBA00010641"/>
    </source>
</evidence>
<organism evidence="8 9">
    <name type="scientific">Tautonia plasticadhaerens</name>
    <dbReference type="NCBI Taxonomy" id="2527974"/>
    <lineage>
        <taxon>Bacteria</taxon>
        <taxon>Pseudomonadati</taxon>
        <taxon>Planctomycetota</taxon>
        <taxon>Planctomycetia</taxon>
        <taxon>Isosphaerales</taxon>
        <taxon>Isosphaeraceae</taxon>
        <taxon>Tautonia</taxon>
    </lineage>
</organism>
<dbReference type="SUPFAM" id="SSF88946">
    <property type="entry name" value="Sigma2 domain of RNA polymerase sigma factors"/>
    <property type="match status" value="1"/>
</dbReference>
<dbReference type="InterPro" id="IPR013324">
    <property type="entry name" value="RNA_pol_sigma_r3/r4-like"/>
</dbReference>
<dbReference type="EMBL" id="CP036426">
    <property type="protein sequence ID" value="QDV36044.1"/>
    <property type="molecule type" value="Genomic_DNA"/>
</dbReference>
<dbReference type="Gene3D" id="1.10.1740.10">
    <property type="match status" value="1"/>
</dbReference>
<dbReference type="AlphaFoldDB" id="A0A518H5C2"/>
<dbReference type="InterPro" id="IPR013249">
    <property type="entry name" value="RNA_pol_sigma70_r4_t2"/>
</dbReference>
<dbReference type="GO" id="GO:0003677">
    <property type="term" value="F:DNA binding"/>
    <property type="evidence" value="ECO:0007669"/>
    <property type="project" value="InterPro"/>
</dbReference>
<keyword evidence="2" id="KW-0805">Transcription regulation</keyword>
<dbReference type="RefSeq" id="WP_145272046.1">
    <property type="nucleotide sequence ID" value="NZ_CP036426.1"/>
</dbReference>
<keyword evidence="5" id="KW-0812">Transmembrane</keyword>
<dbReference type="NCBIfam" id="TIGR02937">
    <property type="entry name" value="sigma70-ECF"/>
    <property type="match status" value="1"/>
</dbReference>
<dbReference type="GO" id="GO:0006352">
    <property type="term" value="P:DNA-templated transcription initiation"/>
    <property type="evidence" value="ECO:0007669"/>
    <property type="project" value="InterPro"/>
</dbReference>
<keyword evidence="3" id="KW-0731">Sigma factor</keyword>
<keyword evidence="9" id="KW-1185">Reference proteome</keyword>
<feature type="transmembrane region" description="Helical" evidence="5">
    <location>
        <begin position="244"/>
        <end position="273"/>
    </location>
</feature>
<keyword evidence="5" id="KW-1133">Transmembrane helix</keyword>
<comment type="similarity">
    <text evidence="1">Belongs to the sigma-70 factor family. ECF subfamily.</text>
</comment>
<dbReference type="SUPFAM" id="SSF88659">
    <property type="entry name" value="Sigma3 and sigma4 domains of RNA polymerase sigma factors"/>
    <property type="match status" value="1"/>
</dbReference>
<dbReference type="InterPro" id="IPR007627">
    <property type="entry name" value="RNA_pol_sigma70_r2"/>
</dbReference>
<evidence type="ECO:0000256" key="2">
    <source>
        <dbReference type="ARBA" id="ARBA00023015"/>
    </source>
</evidence>
<dbReference type="Pfam" id="PF04542">
    <property type="entry name" value="Sigma70_r2"/>
    <property type="match status" value="1"/>
</dbReference>
<keyword evidence="4" id="KW-0804">Transcription</keyword>
<evidence type="ECO:0000259" key="7">
    <source>
        <dbReference type="Pfam" id="PF08281"/>
    </source>
</evidence>
<dbReference type="InterPro" id="IPR013325">
    <property type="entry name" value="RNA_pol_sigma_r2"/>
</dbReference>
<evidence type="ECO:0000256" key="5">
    <source>
        <dbReference type="SAM" id="Phobius"/>
    </source>
</evidence>
<dbReference type="GO" id="GO:0016987">
    <property type="term" value="F:sigma factor activity"/>
    <property type="evidence" value="ECO:0007669"/>
    <property type="project" value="UniProtKB-KW"/>
</dbReference>
<evidence type="ECO:0000313" key="9">
    <source>
        <dbReference type="Proteomes" id="UP000317835"/>
    </source>
</evidence>
<feature type="domain" description="RNA polymerase sigma-70 region 2" evidence="6">
    <location>
        <begin position="22"/>
        <end position="90"/>
    </location>
</feature>
<evidence type="ECO:0000256" key="3">
    <source>
        <dbReference type="ARBA" id="ARBA00023082"/>
    </source>
</evidence>
<proteinExistence type="inferred from homology"/>